<dbReference type="PROSITE" id="PS00518">
    <property type="entry name" value="ZF_RING_1"/>
    <property type="match status" value="1"/>
</dbReference>
<keyword evidence="12 19" id="KW-0863">Zinc-finger</keyword>
<keyword evidence="8" id="KW-0808">Transferase</keyword>
<evidence type="ECO:0000256" key="9">
    <source>
        <dbReference type="ARBA" id="ARBA00022723"/>
    </source>
</evidence>
<evidence type="ECO:0000259" key="22">
    <source>
        <dbReference type="PROSITE" id="PS51873"/>
    </source>
</evidence>
<keyword evidence="13" id="KW-0833">Ubl conjugation pathway</keyword>
<feature type="region of interest" description="Disordered" evidence="20">
    <location>
        <begin position="207"/>
        <end position="242"/>
    </location>
</feature>
<evidence type="ECO:0000256" key="5">
    <source>
        <dbReference type="ARBA" id="ARBA00012251"/>
    </source>
</evidence>
<evidence type="ECO:0000256" key="11">
    <source>
        <dbReference type="ARBA" id="ARBA00022737"/>
    </source>
</evidence>
<dbReference type="AlphaFoldDB" id="A0A0K3CNY1"/>
<dbReference type="PROSITE" id="PS50089">
    <property type="entry name" value="ZF_RING_2"/>
    <property type="match status" value="1"/>
</dbReference>
<keyword evidence="16" id="KW-0539">Nucleus</keyword>
<dbReference type="SUPFAM" id="SSF50182">
    <property type="entry name" value="Sm-like ribonucleoproteins"/>
    <property type="match status" value="1"/>
</dbReference>
<evidence type="ECO:0000259" key="21">
    <source>
        <dbReference type="PROSITE" id="PS50089"/>
    </source>
</evidence>
<evidence type="ECO:0000256" key="1">
    <source>
        <dbReference type="ARBA" id="ARBA00001798"/>
    </source>
</evidence>
<dbReference type="InterPro" id="IPR002867">
    <property type="entry name" value="IBR_dom"/>
</dbReference>
<dbReference type="InterPro" id="IPR044066">
    <property type="entry name" value="TRIAD_supradom"/>
</dbReference>
<dbReference type="GO" id="GO:0008270">
    <property type="term" value="F:zinc ion binding"/>
    <property type="evidence" value="ECO:0007669"/>
    <property type="project" value="UniProtKB-KW"/>
</dbReference>
<dbReference type="InterPro" id="IPR045840">
    <property type="entry name" value="Ariadne"/>
</dbReference>
<feature type="region of interest" description="Disordered" evidence="20">
    <location>
        <begin position="1"/>
        <end position="32"/>
    </location>
</feature>
<feature type="compositionally biased region" description="Low complexity" evidence="20">
    <location>
        <begin position="391"/>
        <end position="416"/>
    </location>
</feature>
<feature type="compositionally biased region" description="Low complexity" evidence="20">
    <location>
        <begin position="300"/>
        <end position="312"/>
    </location>
</feature>
<evidence type="ECO:0000256" key="18">
    <source>
        <dbReference type="ARBA" id="ARBA00033121"/>
    </source>
</evidence>
<dbReference type="Pfam" id="PF22191">
    <property type="entry name" value="IBR_1"/>
    <property type="match status" value="1"/>
</dbReference>
<dbReference type="EC" id="2.3.2.31" evidence="5"/>
<dbReference type="EMBL" id="CWKI01000009">
    <property type="protein sequence ID" value="CTR08886.1"/>
    <property type="molecule type" value="Genomic_DNA"/>
</dbReference>
<dbReference type="InterPro" id="IPR001163">
    <property type="entry name" value="Sm_dom_euk/arc"/>
</dbReference>
<evidence type="ECO:0000256" key="16">
    <source>
        <dbReference type="ARBA" id="ARBA00023242"/>
    </source>
</evidence>
<evidence type="ECO:0000256" key="3">
    <source>
        <dbReference type="ARBA" id="ARBA00004496"/>
    </source>
</evidence>
<evidence type="ECO:0000256" key="17">
    <source>
        <dbReference type="ARBA" id="ARBA00023274"/>
    </source>
</evidence>
<evidence type="ECO:0000256" key="6">
    <source>
        <dbReference type="ARBA" id="ARBA00022490"/>
    </source>
</evidence>
<feature type="region of interest" description="Disordered" evidence="20">
    <location>
        <begin position="299"/>
        <end position="350"/>
    </location>
</feature>
<dbReference type="Pfam" id="PF19422">
    <property type="entry name" value="Ariadne"/>
    <property type="match status" value="1"/>
</dbReference>
<keyword evidence="14" id="KW-0862">Zinc</keyword>
<dbReference type="SMART" id="SM00651">
    <property type="entry name" value="Sm"/>
    <property type="match status" value="1"/>
</dbReference>
<dbReference type="CDD" id="cd01724">
    <property type="entry name" value="Sm_D1"/>
    <property type="match status" value="1"/>
</dbReference>
<evidence type="ECO:0000256" key="14">
    <source>
        <dbReference type="ARBA" id="ARBA00022833"/>
    </source>
</evidence>
<comment type="similarity">
    <text evidence="4">Belongs to the snRNP core protein family.</text>
</comment>
<dbReference type="InterPro" id="IPR034102">
    <property type="entry name" value="Sm_D1"/>
</dbReference>
<reference evidence="24 25" key="1">
    <citation type="submission" date="2015-07" db="EMBL/GenBank/DDBJ databases">
        <authorList>
            <person name="Cajimat M.N.B."/>
            <person name="Milazzo M.L."/>
            <person name="Fulhorst C.F."/>
        </authorList>
    </citation>
    <scope>NUCLEOTIDE SEQUENCE [LARGE SCALE GENOMIC DNA]</scope>
    <source>
        <strain evidence="24">Single colony</strain>
    </source>
</reference>
<comment type="catalytic activity">
    <reaction evidence="1">
        <text>[E2 ubiquitin-conjugating enzyme]-S-ubiquitinyl-L-cysteine + [acceptor protein]-L-lysine = [E2 ubiquitin-conjugating enzyme]-L-cysteine + [acceptor protein]-N(6)-ubiquitinyl-L-lysine.</text>
        <dbReference type="EC" id="2.3.2.31"/>
    </reaction>
</comment>
<dbReference type="STRING" id="5286.A0A0K3CNY1"/>
<evidence type="ECO:0000259" key="23">
    <source>
        <dbReference type="PROSITE" id="PS52002"/>
    </source>
</evidence>
<evidence type="ECO:0000256" key="19">
    <source>
        <dbReference type="PROSITE-ProRule" id="PRU00175"/>
    </source>
</evidence>
<dbReference type="CDD" id="cd16625">
    <property type="entry name" value="RING-HC_RBR_HEL2-like"/>
    <property type="match status" value="1"/>
</dbReference>
<accession>A0A0K3CNY1</accession>
<dbReference type="Proteomes" id="UP000199069">
    <property type="component" value="Unassembled WGS sequence"/>
</dbReference>
<feature type="region of interest" description="Disordered" evidence="20">
    <location>
        <begin position="372"/>
        <end position="416"/>
    </location>
</feature>
<feature type="compositionally biased region" description="Polar residues" evidence="20">
    <location>
        <begin position="373"/>
        <end position="390"/>
    </location>
</feature>
<dbReference type="Gene3D" id="2.30.30.100">
    <property type="match status" value="1"/>
</dbReference>
<dbReference type="InterPro" id="IPR031127">
    <property type="entry name" value="E3_UB_ligase_RBR"/>
</dbReference>
<dbReference type="GO" id="GO:0016567">
    <property type="term" value="P:protein ubiquitination"/>
    <property type="evidence" value="ECO:0007669"/>
    <property type="project" value="InterPro"/>
</dbReference>
<keyword evidence="10" id="KW-0747">Spliceosome</keyword>
<dbReference type="InterPro" id="IPR047575">
    <property type="entry name" value="Sm"/>
</dbReference>
<dbReference type="GO" id="GO:0003723">
    <property type="term" value="F:RNA binding"/>
    <property type="evidence" value="ECO:0007669"/>
    <property type="project" value="InterPro"/>
</dbReference>
<dbReference type="Pfam" id="PF01485">
    <property type="entry name" value="IBR"/>
    <property type="match status" value="1"/>
</dbReference>
<dbReference type="Gene3D" id="1.20.120.1750">
    <property type="match status" value="1"/>
</dbReference>
<evidence type="ECO:0000256" key="8">
    <source>
        <dbReference type="ARBA" id="ARBA00022679"/>
    </source>
</evidence>
<feature type="domain" description="Sm" evidence="23">
    <location>
        <begin position="126"/>
        <end position="198"/>
    </location>
</feature>
<keyword evidence="9" id="KW-0479">Metal-binding</keyword>
<evidence type="ECO:0000256" key="7">
    <source>
        <dbReference type="ARBA" id="ARBA00022664"/>
    </source>
</evidence>
<evidence type="ECO:0000256" key="12">
    <source>
        <dbReference type="ARBA" id="ARBA00022771"/>
    </source>
</evidence>
<evidence type="ECO:0000313" key="25">
    <source>
        <dbReference type="Proteomes" id="UP000199069"/>
    </source>
</evidence>
<dbReference type="Gene3D" id="3.30.40.10">
    <property type="entry name" value="Zinc/RING finger domain, C3HC4 (zinc finger)"/>
    <property type="match status" value="1"/>
</dbReference>
<dbReference type="GO" id="GO:0061630">
    <property type="term" value="F:ubiquitin protein ligase activity"/>
    <property type="evidence" value="ECO:0007669"/>
    <property type="project" value="UniProtKB-EC"/>
</dbReference>
<dbReference type="InterPro" id="IPR048962">
    <property type="entry name" value="ARIH1-like_UBL"/>
</dbReference>
<dbReference type="CDD" id="cd20346">
    <property type="entry name" value="BRcat_RBR_ANKIB1"/>
    <property type="match status" value="1"/>
</dbReference>
<evidence type="ECO:0000256" key="2">
    <source>
        <dbReference type="ARBA" id="ARBA00004123"/>
    </source>
</evidence>
<dbReference type="Pfam" id="PF01423">
    <property type="entry name" value="LSM"/>
    <property type="match status" value="1"/>
</dbReference>
<dbReference type="FunFam" id="3.30.40.10:FF:000019">
    <property type="entry name" value="RBR-type E3 ubiquitin transferase"/>
    <property type="match status" value="1"/>
</dbReference>
<dbReference type="Pfam" id="PF21235">
    <property type="entry name" value="UBA_ARI1"/>
    <property type="match status" value="1"/>
</dbReference>
<evidence type="ECO:0000256" key="10">
    <source>
        <dbReference type="ARBA" id="ARBA00022728"/>
    </source>
</evidence>
<dbReference type="SUPFAM" id="SSF57850">
    <property type="entry name" value="RING/U-box"/>
    <property type="match status" value="3"/>
</dbReference>
<name>A0A0K3CNY1_RHOTO</name>
<feature type="domain" description="RING-type" evidence="21">
    <location>
        <begin position="506"/>
        <end position="550"/>
    </location>
</feature>
<dbReference type="InterPro" id="IPR010920">
    <property type="entry name" value="LSM_dom_sf"/>
</dbReference>
<dbReference type="CDD" id="cd20356">
    <property type="entry name" value="Rcat_RBR_HHARI-like"/>
    <property type="match status" value="1"/>
</dbReference>
<dbReference type="PANTHER" id="PTHR11685">
    <property type="entry name" value="RBR FAMILY RING FINGER AND IBR DOMAIN-CONTAINING"/>
    <property type="match status" value="1"/>
</dbReference>
<dbReference type="GO" id="GO:0005737">
    <property type="term" value="C:cytoplasm"/>
    <property type="evidence" value="ECO:0007669"/>
    <property type="project" value="UniProtKB-SubCell"/>
</dbReference>
<dbReference type="SMART" id="SM00647">
    <property type="entry name" value="IBR"/>
    <property type="match status" value="2"/>
</dbReference>
<dbReference type="PROSITE" id="PS51873">
    <property type="entry name" value="TRIAD"/>
    <property type="match status" value="1"/>
</dbReference>
<organism evidence="24 25">
    <name type="scientific">Rhodotorula toruloides</name>
    <name type="common">Yeast</name>
    <name type="synonym">Rhodosporidium toruloides</name>
    <dbReference type="NCBI Taxonomy" id="5286"/>
    <lineage>
        <taxon>Eukaryota</taxon>
        <taxon>Fungi</taxon>
        <taxon>Dikarya</taxon>
        <taxon>Basidiomycota</taxon>
        <taxon>Pucciniomycotina</taxon>
        <taxon>Microbotryomycetes</taxon>
        <taxon>Sporidiobolales</taxon>
        <taxon>Sporidiobolaceae</taxon>
        <taxon>Rhodotorula</taxon>
    </lineage>
</organism>
<evidence type="ECO:0000313" key="24">
    <source>
        <dbReference type="EMBL" id="CTR08886.1"/>
    </source>
</evidence>
<evidence type="ECO:0000256" key="20">
    <source>
        <dbReference type="SAM" id="MobiDB-lite"/>
    </source>
</evidence>
<sequence>MRTVRKSSPALSDVYPSSKEQHKPCNEASRCCPGPRETPRILVLLYPSHTPQYGVKMKLTATTAHLAERSRGGDSAEQLWNAPWLLNGRTLGMPDEGWQRGIVPVLDVLERADRFPPPPSSDHPLLLARFLMKLNNETVTIELKNGTSVHGTITGVDPSMNTHLKKVKMTVRGREPQALDSLAIRGNNVRYFILPDSLPLDTLLIDDAPKPKKKKGEVRSARLAPLRRGGPGSPQRGDVDGVRTVAGDADEEGVAAAGASEREEDDLAELCTGRGRERGKFADALRNTVYITLLLRSRTRSQTSAQPAQATRTRTRPPLTPAPRRCFISRSPAPARTDRAASMSDAELDYSSEYEDYQDDVEFDDDMADLTSEAGSVSDSGFSPFGTSTPASASAGGQGILSSASSSAAKGKGRASIGGEDLYGQVEYKVLSLKQLEEEQRRAVEYVEDMLKLKPESAATLLRYFNWKKEKLIEAYMEDAEVTLEKAGIREGGAQPRLKRVRGFVCDVCYDDETKETLALTCDHRFCKACYCHYLTSKIIDEGESRRIECMGKDCHVIVDEKTVELLVPPDILDRYRLLLNRTYVDDNPRMRWCPAPNCEFAVSCAVAPRSLDITIPTVQCACGHIFCFGCQLDGDHRPCCCPIVKRWMKKCKDDSETSNWISANTKECTKCHSTIEKNGGCNHMTCKKCKWEFCWVCMGPWSEHGTSWYNCSRYEEKGDTYKDAQSKSRAALERYLHYYNRFSNHEQSIRLEADLYARTEKKMEELQEQSTLSWIEVQFLAKAVETLGKVRTVLKWTYAMAFYLEKNNFTQMFEDNQNDLEQAVESLSELLERPLEEDKIAELRRQTTDKTVYVAKRCKVLLDDTLRGYEEEPPRWIWQEPIKF</sequence>
<keyword evidence="7" id="KW-0507">mRNA processing</keyword>
<dbReference type="InterPro" id="IPR013083">
    <property type="entry name" value="Znf_RING/FYVE/PHD"/>
</dbReference>
<feature type="domain" description="RING-type" evidence="22">
    <location>
        <begin position="502"/>
        <end position="716"/>
    </location>
</feature>
<dbReference type="FunFam" id="2.30.30.100:FF:000016">
    <property type="entry name" value="Small nuclear ribonucleoprotein Sm D1"/>
    <property type="match status" value="1"/>
</dbReference>
<keyword evidence="11" id="KW-0677">Repeat</keyword>
<evidence type="ECO:0000256" key="4">
    <source>
        <dbReference type="ARBA" id="ARBA00008146"/>
    </source>
</evidence>
<proteinExistence type="inferred from homology"/>
<dbReference type="InterPro" id="IPR017907">
    <property type="entry name" value="Znf_RING_CS"/>
</dbReference>
<protein>
    <recommendedName>
        <fullName evidence="5">RBR-type E3 ubiquitin transferase</fullName>
        <ecNumber evidence="5">2.3.2.31</ecNumber>
    </recommendedName>
    <alternativeName>
        <fullName evidence="18">snRNP core protein D1</fullName>
    </alternativeName>
</protein>
<dbReference type="GO" id="GO:0005681">
    <property type="term" value="C:spliceosomal complex"/>
    <property type="evidence" value="ECO:0007669"/>
    <property type="project" value="UniProtKB-KW"/>
</dbReference>
<dbReference type="GO" id="GO:0000387">
    <property type="term" value="P:spliceosomal snRNP assembly"/>
    <property type="evidence" value="ECO:0007669"/>
    <property type="project" value="InterPro"/>
</dbReference>
<evidence type="ECO:0000256" key="15">
    <source>
        <dbReference type="ARBA" id="ARBA00023187"/>
    </source>
</evidence>
<dbReference type="FunFam" id="1.20.120.1750:FF:000007">
    <property type="entry name" value="RBR-type E3 ubiquitin transferase"/>
    <property type="match status" value="1"/>
</dbReference>
<keyword evidence="25" id="KW-1185">Reference proteome</keyword>
<keyword evidence="15" id="KW-0508">mRNA splicing</keyword>
<evidence type="ECO:0000256" key="13">
    <source>
        <dbReference type="ARBA" id="ARBA00022786"/>
    </source>
</evidence>
<gene>
    <name evidence="24" type="primary">FGENESH: predicted gene_9.93</name>
    <name evidence="24" type="ORF">BN2166_0047470</name>
</gene>
<dbReference type="PROSITE" id="PS52002">
    <property type="entry name" value="SM"/>
    <property type="match status" value="1"/>
</dbReference>
<keyword evidence="17" id="KW-0687">Ribonucleoprotein</keyword>
<dbReference type="InterPro" id="IPR001841">
    <property type="entry name" value="Znf_RING"/>
</dbReference>
<comment type="subcellular location">
    <subcellularLocation>
        <location evidence="3">Cytoplasm</location>
    </subcellularLocation>
    <subcellularLocation>
        <location evidence="2">Nucleus</location>
    </subcellularLocation>
</comment>
<keyword evidence="6" id="KW-0963">Cytoplasm</keyword>